<dbReference type="Proteomes" id="UP000199468">
    <property type="component" value="Unassembled WGS sequence"/>
</dbReference>
<dbReference type="RefSeq" id="WP_091857045.1">
    <property type="nucleotide sequence ID" value="NZ_FNBZ01000003.1"/>
</dbReference>
<evidence type="ECO:0000313" key="2">
    <source>
        <dbReference type="Proteomes" id="UP000199468"/>
    </source>
</evidence>
<reference evidence="1 2" key="1">
    <citation type="submission" date="2016-10" db="EMBL/GenBank/DDBJ databases">
        <authorList>
            <person name="Varghese N."/>
            <person name="Submissions S."/>
        </authorList>
    </citation>
    <scope>NUCLEOTIDE SEQUENCE [LARGE SCALE GENOMIC DNA]</scope>
    <source>
        <strain evidence="1 2">DSM 26672</strain>
    </source>
</reference>
<accession>A0ABY0NYZ3</accession>
<organism evidence="1 2">
    <name type="scientific">Bosea robiniae</name>
    <dbReference type="NCBI Taxonomy" id="1036780"/>
    <lineage>
        <taxon>Bacteria</taxon>
        <taxon>Pseudomonadati</taxon>
        <taxon>Pseudomonadota</taxon>
        <taxon>Alphaproteobacteria</taxon>
        <taxon>Hyphomicrobiales</taxon>
        <taxon>Boseaceae</taxon>
        <taxon>Bosea</taxon>
    </lineage>
</organism>
<comment type="caution">
    <text evidence="1">The sequence shown here is derived from an EMBL/GenBank/DDBJ whole genome shotgun (WGS) entry which is preliminary data.</text>
</comment>
<gene>
    <name evidence="1" type="ORF">SAMN05421844_103517</name>
</gene>
<name>A0ABY0NYZ3_9HYPH</name>
<keyword evidence="2" id="KW-1185">Reference proteome</keyword>
<dbReference type="EMBL" id="FNBZ01000003">
    <property type="protein sequence ID" value="SDG32124.1"/>
    <property type="molecule type" value="Genomic_DNA"/>
</dbReference>
<sequence length="311" mass="33301">MSYFSYVGSGPYCYANSFSMMFGEASLSPSVIEFATGSPFGMQLHGGAMPFFDPYGWTPEAGFEDALAAMGWTSTVMRGGSEDEALARLADGLAAGPVWVGPVEMGHLRHQPGMRGAIGADHYVVALALRDGLVEMHDPQGYPHATLPLADFMAAWRGETVDYGEAFTMRMGFRRVEIVPEEEAIRRALPAGIRWLAMDRDLQPPAGTLGNETAVLALAERIAAGCDDDFRGHLIHFAVRVGARRAADAARCLTRIGLDAAAGVMGRQARLIGALQYPLVARDDATAAAHLRALAPTYRELLAMLEPAAAS</sequence>
<proteinExistence type="predicted"/>
<evidence type="ECO:0008006" key="3">
    <source>
        <dbReference type="Google" id="ProtNLM"/>
    </source>
</evidence>
<protein>
    <recommendedName>
        <fullName evidence="3">RADC family protein</fullName>
    </recommendedName>
</protein>
<evidence type="ECO:0000313" key="1">
    <source>
        <dbReference type="EMBL" id="SDG32124.1"/>
    </source>
</evidence>